<dbReference type="InterPro" id="IPR000701">
    <property type="entry name" value="SuccDH_FuR_B_TM-su"/>
</dbReference>
<evidence type="ECO:0000256" key="5">
    <source>
        <dbReference type="ARBA" id="ARBA00022989"/>
    </source>
</evidence>
<evidence type="ECO:0000256" key="1">
    <source>
        <dbReference type="ARBA" id="ARBA00004370"/>
    </source>
</evidence>
<dbReference type="GO" id="GO:0016020">
    <property type="term" value="C:membrane"/>
    <property type="evidence" value="ECO:0007669"/>
    <property type="project" value="UniProtKB-SubCell"/>
</dbReference>
<dbReference type="EMBL" id="JACCBV010000001">
    <property type="protein sequence ID" value="NYE21086.1"/>
    <property type="molecule type" value="Genomic_DNA"/>
</dbReference>
<dbReference type="Proteomes" id="UP000576969">
    <property type="component" value="Unassembled WGS sequence"/>
</dbReference>
<evidence type="ECO:0000256" key="3">
    <source>
        <dbReference type="ARBA" id="ARBA00022692"/>
    </source>
</evidence>
<name>A0A7Y9GRL1_9MICO</name>
<comment type="subcellular location">
    <subcellularLocation>
        <location evidence="1">Membrane</location>
    </subcellularLocation>
</comment>
<dbReference type="Pfam" id="PF01127">
    <property type="entry name" value="Sdh_cyt"/>
    <property type="match status" value="1"/>
</dbReference>
<keyword evidence="2" id="KW-0349">Heme</keyword>
<evidence type="ECO:0000256" key="6">
    <source>
        <dbReference type="ARBA" id="ARBA00023004"/>
    </source>
</evidence>
<keyword evidence="4" id="KW-0479">Metal-binding</keyword>
<reference evidence="9 10" key="1">
    <citation type="submission" date="2020-07" db="EMBL/GenBank/DDBJ databases">
        <title>Sequencing the genomes of 1000 actinobacteria strains.</title>
        <authorList>
            <person name="Klenk H.-P."/>
        </authorList>
    </citation>
    <scope>NUCLEOTIDE SEQUENCE [LARGE SCALE GENOMIC DNA]</scope>
    <source>
        <strain evidence="9 10">DSM 24662</strain>
    </source>
</reference>
<feature type="transmembrane region" description="Helical" evidence="8">
    <location>
        <begin position="113"/>
        <end position="136"/>
    </location>
</feature>
<gene>
    <name evidence="9" type="ORF">BJ991_003114</name>
</gene>
<proteinExistence type="predicted"/>
<dbReference type="SUPFAM" id="SSF81343">
    <property type="entry name" value="Fumarate reductase respiratory complex transmembrane subunits"/>
    <property type="match status" value="1"/>
</dbReference>
<dbReference type="RefSeq" id="WP_179491477.1">
    <property type="nucleotide sequence ID" value="NZ_JACCBV010000001.1"/>
</dbReference>
<dbReference type="AlphaFoldDB" id="A0A7Y9GRL1"/>
<evidence type="ECO:0000256" key="4">
    <source>
        <dbReference type="ARBA" id="ARBA00022723"/>
    </source>
</evidence>
<dbReference type="InterPro" id="IPR034804">
    <property type="entry name" value="SQR/QFR_C/D"/>
</dbReference>
<evidence type="ECO:0000313" key="9">
    <source>
        <dbReference type="EMBL" id="NYE21086.1"/>
    </source>
</evidence>
<feature type="transmembrane region" description="Helical" evidence="8">
    <location>
        <begin position="34"/>
        <end position="57"/>
    </location>
</feature>
<evidence type="ECO:0000313" key="10">
    <source>
        <dbReference type="Proteomes" id="UP000576969"/>
    </source>
</evidence>
<protein>
    <submittedName>
        <fullName evidence="9">Succinate dehydrogenase / fumarate reductase membrane anchor subunit</fullName>
    </submittedName>
</protein>
<keyword evidence="10" id="KW-1185">Reference proteome</keyword>
<keyword evidence="3 8" id="KW-0812">Transmembrane</keyword>
<keyword evidence="5 8" id="KW-1133">Transmembrane helix</keyword>
<keyword evidence="7 8" id="KW-0472">Membrane</keyword>
<dbReference type="GO" id="GO:0046872">
    <property type="term" value="F:metal ion binding"/>
    <property type="evidence" value="ECO:0007669"/>
    <property type="project" value="UniProtKB-KW"/>
</dbReference>
<dbReference type="Gene3D" id="1.20.1300.10">
    <property type="entry name" value="Fumarate reductase/succinate dehydrogenase, transmembrane subunit"/>
    <property type="match status" value="1"/>
</dbReference>
<sequence>MSAGQAQGVAIADPRTPIAPRSKRGGNLEKWGWIYMRASGVLLIVLIFGHLFVNLMLGDGIHGIDFGFVAGKFASPFWQWWDVLMLWLALIHGANGMRTIVNDYVTHDGTRRVLVWALWLAAGFLIVLGTLVVFTFDPCLGLTDQSAQWLQERCA</sequence>
<evidence type="ECO:0000256" key="7">
    <source>
        <dbReference type="ARBA" id="ARBA00023136"/>
    </source>
</evidence>
<comment type="caution">
    <text evidence="9">The sequence shown here is derived from an EMBL/GenBank/DDBJ whole genome shotgun (WGS) entry which is preliminary data.</text>
</comment>
<keyword evidence="6" id="KW-0408">Iron</keyword>
<accession>A0A7Y9GRL1</accession>
<dbReference type="CDD" id="cd03500">
    <property type="entry name" value="SQR_TypeA_SdhD_like"/>
    <property type="match status" value="1"/>
</dbReference>
<organism evidence="9 10">
    <name type="scientific">Microbacterium immunditiarum</name>
    <dbReference type="NCBI Taxonomy" id="337480"/>
    <lineage>
        <taxon>Bacteria</taxon>
        <taxon>Bacillati</taxon>
        <taxon>Actinomycetota</taxon>
        <taxon>Actinomycetes</taxon>
        <taxon>Micrococcales</taxon>
        <taxon>Microbacteriaceae</taxon>
        <taxon>Microbacterium</taxon>
    </lineage>
</organism>
<feature type="transmembrane region" description="Helical" evidence="8">
    <location>
        <begin position="77"/>
        <end position="101"/>
    </location>
</feature>
<evidence type="ECO:0000256" key="2">
    <source>
        <dbReference type="ARBA" id="ARBA00022617"/>
    </source>
</evidence>
<evidence type="ECO:0000256" key="8">
    <source>
        <dbReference type="SAM" id="Phobius"/>
    </source>
</evidence>